<evidence type="ECO:0000256" key="1">
    <source>
        <dbReference type="ARBA" id="ARBA00004370"/>
    </source>
</evidence>
<evidence type="ECO:0000256" key="6">
    <source>
        <dbReference type="RuleBase" id="RU363126"/>
    </source>
</evidence>
<dbReference type="AlphaFoldDB" id="A0A0D8XR72"/>
<feature type="compositionally biased region" description="Basic and acidic residues" evidence="7">
    <location>
        <begin position="490"/>
        <end position="502"/>
    </location>
</feature>
<dbReference type="STRING" id="29172.A0A0D8XR72"/>
<evidence type="ECO:0000256" key="5">
    <source>
        <dbReference type="ARBA" id="ARBA00034769"/>
    </source>
</evidence>
<reference evidence="9" key="2">
    <citation type="journal article" date="2016" name="Sci. Rep.">
        <title>Dictyocaulus viviparus genome, variome and transcriptome elucidate lungworm biology and support future intervention.</title>
        <authorList>
            <person name="McNulty S.N."/>
            <person name="Strube C."/>
            <person name="Rosa B.A."/>
            <person name="Martin J.C."/>
            <person name="Tyagi R."/>
            <person name="Choi Y.J."/>
            <person name="Wang Q."/>
            <person name="Hallsworth Pepin K."/>
            <person name="Zhang X."/>
            <person name="Ozersky P."/>
            <person name="Wilson R.K."/>
            <person name="Sternberg P.W."/>
            <person name="Gasser R.B."/>
            <person name="Mitreva M."/>
        </authorList>
    </citation>
    <scope>NUCLEOTIDE SEQUENCE [LARGE SCALE GENOMIC DNA]</scope>
    <source>
        <strain evidence="9">HannoverDv2000</strain>
    </source>
</reference>
<comment type="function">
    <text evidence="6">Forms chloride channels.</text>
</comment>
<reference evidence="8 9" key="1">
    <citation type="submission" date="2013-11" db="EMBL/GenBank/DDBJ databases">
        <title>Draft genome of the bovine lungworm Dictyocaulus viviparus.</title>
        <authorList>
            <person name="Mitreva M."/>
        </authorList>
    </citation>
    <scope>NUCLEOTIDE SEQUENCE [LARGE SCALE GENOMIC DNA]</scope>
    <source>
        <strain evidence="8 9">HannoverDv2000</strain>
    </source>
</reference>
<comment type="similarity">
    <text evidence="5 6">Belongs to the anion channel-forming bestrophin (TC 1.A.46) family. Calcium-sensitive chloride channel subfamily.</text>
</comment>
<dbReference type="PANTHER" id="PTHR10736">
    <property type="entry name" value="BESTROPHIN"/>
    <property type="match status" value="1"/>
</dbReference>
<evidence type="ECO:0000256" key="7">
    <source>
        <dbReference type="SAM" id="MobiDB-lite"/>
    </source>
</evidence>
<comment type="subcellular location">
    <subcellularLocation>
        <location evidence="6">Cell membrane</location>
        <topology evidence="6">Multi-pass membrane protein</topology>
    </subcellularLocation>
    <subcellularLocation>
        <location evidence="1">Membrane</location>
    </subcellularLocation>
</comment>
<dbReference type="Proteomes" id="UP000053766">
    <property type="component" value="Unassembled WGS sequence"/>
</dbReference>
<keyword evidence="6" id="KW-0868">Chloride</keyword>
<keyword evidence="6" id="KW-0406">Ion transport</keyword>
<dbReference type="EMBL" id="KN716324">
    <property type="protein sequence ID" value="KJH47020.1"/>
    <property type="molecule type" value="Genomic_DNA"/>
</dbReference>
<accession>A0A0D8XR72</accession>
<dbReference type="OrthoDB" id="201595at2759"/>
<keyword evidence="3" id="KW-1133">Transmembrane helix</keyword>
<feature type="region of interest" description="Disordered" evidence="7">
    <location>
        <begin position="475"/>
        <end position="502"/>
    </location>
</feature>
<dbReference type="GO" id="GO:0005886">
    <property type="term" value="C:plasma membrane"/>
    <property type="evidence" value="ECO:0007669"/>
    <property type="project" value="UniProtKB-SubCell"/>
</dbReference>
<dbReference type="PANTHER" id="PTHR10736:SF33">
    <property type="entry name" value="BESTROPHIN HOMOLOG"/>
    <property type="match status" value="1"/>
</dbReference>
<dbReference type="InterPro" id="IPR000615">
    <property type="entry name" value="Bestrophin"/>
</dbReference>
<evidence type="ECO:0000256" key="4">
    <source>
        <dbReference type="ARBA" id="ARBA00023136"/>
    </source>
</evidence>
<evidence type="ECO:0000313" key="8">
    <source>
        <dbReference type="EMBL" id="KJH47020.1"/>
    </source>
</evidence>
<sequence length="517" mass="58480">MGTSSCFPITPAIQLTQAIRGNDERSKMMRRTIIRYLMIMEAIVFRDVSTLVRRRFPTMQHLVTSGLMSERELKEYDDVITPQAKYWLPIHWALSLITLAKDEGRITGEHIYVALCDVVHMAVYSYFVVALFGRQFLIRDEVKKSVAEILLNPLGEDDDDFECNWMIDRNLQSHVFEFLGNAFRRRLPSYDIRLPEHFNKVSSATSLDRDGMPAFTSFSSGSLTPPIIGGQPLSNTDNSDVSTPQEKITLPVPNIYRKRHSAPDALHLANRSAESSSNTDMLPVGLSVEECYDNYPPIERDSFWTVPNPEPLYTAKSAARPINHKFGSCANMVPTEDAAFMLRLRRPTMLSSTSSNDGQHESDDIVPVISYTSRIQSHVFEFLGNVFRRRLPSYDIRLPEHFNKVSSATSLDRDGMPAFTSFSSGSLTPPIIGGQPLSNTDNSDISTPQEKITLPVPNIYRKRHSAPDALHIANRSAESSSNTDMLPVIEEEKDKSRRHSDESTSNFLFYEIKKKLY</sequence>
<gene>
    <name evidence="8" type="ORF">DICVIV_06907</name>
</gene>
<organism evidence="8 9">
    <name type="scientific">Dictyocaulus viviparus</name>
    <name type="common">Bovine lungworm</name>
    <dbReference type="NCBI Taxonomy" id="29172"/>
    <lineage>
        <taxon>Eukaryota</taxon>
        <taxon>Metazoa</taxon>
        <taxon>Ecdysozoa</taxon>
        <taxon>Nematoda</taxon>
        <taxon>Chromadorea</taxon>
        <taxon>Rhabditida</taxon>
        <taxon>Rhabditina</taxon>
        <taxon>Rhabditomorpha</taxon>
        <taxon>Strongyloidea</taxon>
        <taxon>Metastrongylidae</taxon>
        <taxon>Dictyocaulus</taxon>
    </lineage>
</organism>
<protein>
    <recommendedName>
        <fullName evidence="6">Bestrophin homolog</fullName>
    </recommendedName>
</protein>
<evidence type="ECO:0000256" key="3">
    <source>
        <dbReference type="ARBA" id="ARBA00022989"/>
    </source>
</evidence>
<keyword evidence="4" id="KW-0472">Membrane</keyword>
<keyword evidence="6" id="KW-1003">Cell membrane</keyword>
<keyword evidence="6" id="KW-0407">Ion channel</keyword>
<dbReference type="GO" id="GO:0005254">
    <property type="term" value="F:chloride channel activity"/>
    <property type="evidence" value="ECO:0007669"/>
    <property type="project" value="UniProtKB-KW"/>
</dbReference>
<keyword evidence="9" id="KW-1185">Reference proteome</keyword>
<proteinExistence type="inferred from homology"/>
<keyword evidence="6" id="KW-0813">Transport</keyword>
<keyword evidence="6" id="KW-0869">Chloride channel</keyword>
<name>A0A0D8XR72_DICVI</name>
<dbReference type="GO" id="GO:0034707">
    <property type="term" value="C:chloride channel complex"/>
    <property type="evidence" value="ECO:0007669"/>
    <property type="project" value="UniProtKB-KW"/>
</dbReference>
<dbReference type="InterPro" id="IPR021134">
    <property type="entry name" value="Bestrophin-like"/>
</dbReference>
<dbReference type="Pfam" id="PF01062">
    <property type="entry name" value="Bestrophin"/>
    <property type="match status" value="2"/>
</dbReference>
<evidence type="ECO:0000256" key="2">
    <source>
        <dbReference type="ARBA" id="ARBA00022692"/>
    </source>
</evidence>
<keyword evidence="2" id="KW-0812">Transmembrane</keyword>
<evidence type="ECO:0000313" key="9">
    <source>
        <dbReference type="Proteomes" id="UP000053766"/>
    </source>
</evidence>